<dbReference type="EMBL" id="JAHRIN010000748">
    <property type="protein sequence ID" value="MEQ2191407.1"/>
    <property type="molecule type" value="Genomic_DNA"/>
</dbReference>
<accession>A0ABV0Q7F2</accession>
<evidence type="ECO:0000313" key="2">
    <source>
        <dbReference type="Proteomes" id="UP001434883"/>
    </source>
</evidence>
<comment type="caution">
    <text evidence="1">The sequence shown here is derived from an EMBL/GenBank/DDBJ whole genome shotgun (WGS) entry which is preliminary data.</text>
</comment>
<protein>
    <recommendedName>
        <fullName evidence="3">Serine/threonine protein kinase</fullName>
    </recommendedName>
</protein>
<sequence>LSGESPFQGNNDAETFSLVTAASFEFDPEKPVWSREAEAAIQSLDKQLQTEPHFQQALKDITLPKRETAQLTCLVDGTDKTAMLFIDP</sequence>
<reference evidence="1 2" key="1">
    <citation type="submission" date="2021-06" db="EMBL/GenBank/DDBJ databases">
        <authorList>
            <person name="Palmer J.M."/>
        </authorList>
    </citation>
    <scope>NUCLEOTIDE SEQUENCE [LARGE SCALE GENOMIC DNA]</scope>
    <source>
        <strain evidence="1 2">XC_2019</strain>
        <tissue evidence="1">Muscle</tissue>
    </source>
</reference>
<evidence type="ECO:0008006" key="3">
    <source>
        <dbReference type="Google" id="ProtNLM"/>
    </source>
</evidence>
<feature type="non-terminal residue" evidence="1">
    <location>
        <position position="1"/>
    </location>
</feature>
<organism evidence="1 2">
    <name type="scientific">Xenoophorus captivus</name>
    <dbReference type="NCBI Taxonomy" id="1517983"/>
    <lineage>
        <taxon>Eukaryota</taxon>
        <taxon>Metazoa</taxon>
        <taxon>Chordata</taxon>
        <taxon>Craniata</taxon>
        <taxon>Vertebrata</taxon>
        <taxon>Euteleostomi</taxon>
        <taxon>Actinopterygii</taxon>
        <taxon>Neopterygii</taxon>
        <taxon>Teleostei</taxon>
        <taxon>Neoteleostei</taxon>
        <taxon>Acanthomorphata</taxon>
        <taxon>Ovalentaria</taxon>
        <taxon>Atherinomorphae</taxon>
        <taxon>Cyprinodontiformes</taxon>
        <taxon>Goodeidae</taxon>
        <taxon>Xenoophorus</taxon>
    </lineage>
</organism>
<keyword evidence="2" id="KW-1185">Reference proteome</keyword>
<dbReference type="Proteomes" id="UP001434883">
    <property type="component" value="Unassembled WGS sequence"/>
</dbReference>
<gene>
    <name evidence="1" type="ORF">XENOCAPTIV_028043</name>
</gene>
<name>A0ABV0Q7F2_9TELE</name>
<evidence type="ECO:0000313" key="1">
    <source>
        <dbReference type="EMBL" id="MEQ2191407.1"/>
    </source>
</evidence>
<proteinExistence type="predicted"/>